<proteinExistence type="predicted"/>
<name>A0A9K3Q286_9STRA</name>
<reference evidence="1" key="2">
    <citation type="submission" date="2021-04" db="EMBL/GenBank/DDBJ databases">
        <authorList>
            <person name="Podell S."/>
        </authorList>
    </citation>
    <scope>NUCLEOTIDE SEQUENCE</scope>
    <source>
        <strain evidence="1">Hildebrandi</strain>
    </source>
</reference>
<keyword evidence="2" id="KW-1185">Reference proteome</keyword>
<evidence type="ECO:0000313" key="1">
    <source>
        <dbReference type="EMBL" id="KAG7368263.1"/>
    </source>
</evidence>
<gene>
    <name evidence="1" type="ORF">IV203_031006</name>
</gene>
<protein>
    <submittedName>
        <fullName evidence="1">Uncharacterized protein</fullName>
    </submittedName>
</protein>
<dbReference type="AlphaFoldDB" id="A0A9K3Q286"/>
<dbReference type="EMBL" id="JAGRRH010000006">
    <property type="protein sequence ID" value="KAG7368263.1"/>
    <property type="molecule type" value="Genomic_DNA"/>
</dbReference>
<accession>A0A9K3Q286</accession>
<evidence type="ECO:0000313" key="2">
    <source>
        <dbReference type="Proteomes" id="UP000693970"/>
    </source>
</evidence>
<reference evidence="1" key="1">
    <citation type="journal article" date="2021" name="Sci. Rep.">
        <title>Diploid genomic architecture of Nitzschia inconspicua, an elite biomass production diatom.</title>
        <authorList>
            <person name="Oliver A."/>
            <person name="Podell S."/>
            <person name="Pinowska A."/>
            <person name="Traller J.C."/>
            <person name="Smith S.R."/>
            <person name="McClure R."/>
            <person name="Beliaev A."/>
            <person name="Bohutskyi P."/>
            <person name="Hill E.A."/>
            <person name="Rabines A."/>
            <person name="Zheng H."/>
            <person name="Allen L.Z."/>
            <person name="Kuo A."/>
            <person name="Grigoriev I.V."/>
            <person name="Allen A.E."/>
            <person name="Hazlebeck D."/>
            <person name="Allen E.E."/>
        </authorList>
    </citation>
    <scope>NUCLEOTIDE SEQUENCE</scope>
    <source>
        <strain evidence="1">Hildebrandi</strain>
    </source>
</reference>
<organism evidence="1 2">
    <name type="scientific">Nitzschia inconspicua</name>
    <dbReference type="NCBI Taxonomy" id="303405"/>
    <lineage>
        <taxon>Eukaryota</taxon>
        <taxon>Sar</taxon>
        <taxon>Stramenopiles</taxon>
        <taxon>Ochrophyta</taxon>
        <taxon>Bacillariophyta</taxon>
        <taxon>Bacillariophyceae</taxon>
        <taxon>Bacillariophycidae</taxon>
        <taxon>Bacillariales</taxon>
        <taxon>Bacillariaceae</taxon>
        <taxon>Nitzschia</taxon>
    </lineage>
</organism>
<dbReference type="Proteomes" id="UP000693970">
    <property type="component" value="Unassembled WGS sequence"/>
</dbReference>
<comment type="caution">
    <text evidence="1">The sequence shown here is derived from an EMBL/GenBank/DDBJ whole genome shotgun (WGS) entry which is preliminary data.</text>
</comment>
<sequence>MDIWEVGKLLSLGQSFEIRQPDVTPRQKRKIQVNNDKNTPHCQSIPFVITHFSSRSSCNRHTTQLLVIC</sequence>